<evidence type="ECO:0000256" key="1">
    <source>
        <dbReference type="SAM" id="Phobius"/>
    </source>
</evidence>
<keyword evidence="1" id="KW-0472">Membrane</keyword>
<sequence>MLSKRYARLSSVSITFPEGTEEAGGFLWFLKEDRRIFGINIYFWCVLFLFLDFGRSTFSALTNLSGHLVNVDSGESDDEAWCYYYKMEQSSFAIEFSHLITILFALAILFDRSKHYLIPYLIAKSLFLFFYAYLLMLYNSDMEGCMSEFFWTVFNLVYSLVTYICVALSFAAFYENFEEASKPNPTEPIEVML</sequence>
<evidence type="ECO:0000313" key="2">
    <source>
        <dbReference type="EMBL" id="CAJ0581255.1"/>
    </source>
</evidence>
<reference evidence="2" key="1">
    <citation type="submission" date="2023-06" db="EMBL/GenBank/DDBJ databases">
        <authorList>
            <person name="Delattre M."/>
        </authorList>
    </citation>
    <scope>NUCLEOTIDE SEQUENCE</scope>
    <source>
        <strain evidence="2">AF72</strain>
    </source>
</reference>
<feature type="transmembrane region" description="Helical" evidence="1">
    <location>
        <begin position="149"/>
        <end position="174"/>
    </location>
</feature>
<dbReference type="AlphaFoldDB" id="A0AA36GDC8"/>
<keyword evidence="1" id="KW-1133">Transmembrane helix</keyword>
<name>A0AA36GDC8_9BILA</name>
<organism evidence="2 3">
    <name type="scientific">Mesorhabditis spiculigera</name>
    <dbReference type="NCBI Taxonomy" id="96644"/>
    <lineage>
        <taxon>Eukaryota</taxon>
        <taxon>Metazoa</taxon>
        <taxon>Ecdysozoa</taxon>
        <taxon>Nematoda</taxon>
        <taxon>Chromadorea</taxon>
        <taxon>Rhabditida</taxon>
        <taxon>Rhabditina</taxon>
        <taxon>Rhabditomorpha</taxon>
        <taxon>Rhabditoidea</taxon>
        <taxon>Rhabditidae</taxon>
        <taxon>Mesorhabditinae</taxon>
        <taxon>Mesorhabditis</taxon>
    </lineage>
</organism>
<keyword evidence="3" id="KW-1185">Reference proteome</keyword>
<evidence type="ECO:0000313" key="3">
    <source>
        <dbReference type="Proteomes" id="UP001177023"/>
    </source>
</evidence>
<accession>A0AA36GDC8</accession>
<gene>
    <name evidence="2" type="ORF">MSPICULIGERA_LOCUS19421</name>
</gene>
<feature type="transmembrane region" description="Helical" evidence="1">
    <location>
        <begin position="92"/>
        <end position="110"/>
    </location>
</feature>
<dbReference type="Proteomes" id="UP001177023">
    <property type="component" value="Unassembled WGS sequence"/>
</dbReference>
<keyword evidence="1" id="KW-0812">Transmembrane</keyword>
<feature type="transmembrane region" description="Helical" evidence="1">
    <location>
        <begin position="36"/>
        <end position="54"/>
    </location>
</feature>
<feature type="non-terminal residue" evidence="2">
    <location>
        <position position="193"/>
    </location>
</feature>
<protein>
    <submittedName>
        <fullName evidence="2">Uncharacterized protein</fullName>
    </submittedName>
</protein>
<comment type="caution">
    <text evidence="2">The sequence shown here is derived from an EMBL/GenBank/DDBJ whole genome shotgun (WGS) entry which is preliminary data.</text>
</comment>
<feature type="transmembrane region" description="Helical" evidence="1">
    <location>
        <begin position="117"/>
        <end position="137"/>
    </location>
</feature>
<dbReference type="EMBL" id="CATQJA010002663">
    <property type="protein sequence ID" value="CAJ0581255.1"/>
    <property type="molecule type" value="Genomic_DNA"/>
</dbReference>
<proteinExistence type="predicted"/>